<name>A0ABY5JL72_9FIRM</name>
<evidence type="ECO:0000313" key="2">
    <source>
        <dbReference type="Proteomes" id="UP001058016"/>
    </source>
</evidence>
<dbReference type="EMBL" id="CP071249">
    <property type="protein sequence ID" value="UUF05753.1"/>
    <property type="molecule type" value="Genomic_DNA"/>
</dbReference>
<proteinExistence type="predicted"/>
<reference evidence="1 2" key="1">
    <citation type="submission" date="2021-03" db="EMBL/GenBank/DDBJ databases">
        <title>Comparative Genomics and Metabolomics in the genus Turicibacter.</title>
        <authorList>
            <person name="Maki J."/>
            <person name="Looft T."/>
        </authorList>
    </citation>
    <scope>NUCLEOTIDE SEQUENCE [LARGE SCALE GENOMIC DNA]</scope>
    <source>
        <strain evidence="1 2">MMM721</strain>
    </source>
</reference>
<gene>
    <name evidence="1" type="ORF">J0J69_12055</name>
</gene>
<evidence type="ECO:0000313" key="1">
    <source>
        <dbReference type="EMBL" id="UUF05753.1"/>
    </source>
</evidence>
<accession>A0ABY5JL72</accession>
<organism evidence="1 2">
    <name type="scientific">Turicibacter bilis</name>
    <dbReference type="NCBI Taxonomy" id="2735723"/>
    <lineage>
        <taxon>Bacteria</taxon>
        <taxon>Bacillati</taxon>
        <taxon>Bacillota</taxon>
        <taxon>Erysipelotrichia</taxon>
        <taxon>Erysipelotrichales</taxon>
        <taxon>Turicibacteraceae</taxon>
        <taxon>Turicibacter</taxon>
    </lineage>
</organism>
<dbReference type="Proteomes" id="UP001058016">
    <property type="component" value="Chromosome"/>
</dbReference>
<keyword evidence="2" id="KW-1185">Reference proteome</keyword>
<protein>
    <submittedName>
        <fullName evidence="1">Uncharacterized protein</fullName>
    </submittedName>
</protein>
<dbReference type="RefSeq" id="WP_212726155.1">
    <property type="nucleotide sequence ID" value="NZ_CP071249.1"/>
</dbReference>
<sequence>MIEEYLWIEAIQEELKDISKIKLSECSLLLQEFVTCCLQNESGMYFFEVDDFYDQVKSKRLTREMWSDFECDLNKYESLIFGAIDIHADFDEVDPSMDCVVTCYQSLPYYFE</sequence>